<dbReference type="Gene3D" id="1.10.20.120">
    <property type="match status" value="1"/>
</dbReference>
<organism evidence="3 4">
    <name type="scientific">Coemansia reversa (strain ATCC 12441 / NRRL 1564)</name>
    <dbReference type="NCBI Taxonomy" id="763665"/>
    <lineage>
        <taxon>Eukaryota</taxon>
        <taxon>Fungi</taxon>
        <taxon>Fungi incertae sedis</taxon>
        <taxon>Zoopagomycota</taxon>
        <taxon>Kickxellomycotina</taxon>
        <taxon>Kickxellomycetes</taxon>
        <taxon>Kickxellales</taxon>
        <taxon>Kickxellaceae</taxon>
        <taxon>Coemansia</taxon>
    </lineage>
</organism>
<evidence type="ECO:0000256" key="1">
    <source>
        <dbReference type="SAM" id="MobiDB-lite"/>
    </source>
</evidence>
<feature type="domain" description="Rnh202 triple barrel" evidence="2">
    <location>
        <begin position="9"/>
        <end position="77"/>
    </location>
</feature>
<protein>
    <recommendedName>
        <fullName evidence="2">Rnh202 triple barrel domain-containing protein</fullName>
    </recommendedName>
</protein>
<dbReference type="OrthoDB" id="29098at2759"/>
<feature type="compositionally biased region" description="Basic and acidic residues" evidence="1">
    <location>
        <begin position="254"/>
        <end position="273"/>
    </location>
</feature>
<dbReference type="GO" id="GO:0005654">
    <property type="term" value="C:nucleoplasm"/>
    <property type="evidence" value="ECO:0007669"/>
    <property type="project" value="TreeGrafter"/>
</dbReference>
<dbReference type="PANTHER" id="PTHR13383:SF11">
    <property type="entry name" value="RIBONUCLEASE H2 SUBUNIT B"/>
    <property type="match status" value="1"/>
</dbReference>
<feature type="region of interest" description="Disordered" evidence="1">
    <location>
        <begin position="241"/>
        <end position="288"/>
    </location>
</feature>
<dbReference type="PANTHER" id="PTHR13383">
    <property type="entry name" value="RIBONUCLEASE H2 SUBUNIT B"/>
    <property type="match status" value="1"/>
</dbReference>
<dbReference type="InterPro" id="IPR040456">
    <property type="entry name" value="RNase_H2_suB"/>
</dbReference>
<dbReference type="Gene3D" id="2.20.25.530">
    <property type="match status" value="1"/>
</dbReference>
<sequence>MTSERRVLIAPKHFSDKKLKRLQLPHPRSNELYSYYADIQDEKLAEVVKINMKDKRSWAGSDWVIGDGSLIMLTPIDPLFIYLSLITKMSLTNDNEWRFVDIEAIGLETYENMDAESIRMFLSMKKLKEKALVTLCKVKQITEDVRVARIDRAKTIAWLRRKCDGNRLPRSFNFGVNNTADDVELVEQTRTREMILLISEYIPPYWMEQLMAEFGGFAKLQESEQMAAKRVKETVFDSPDTYTQGVAAPQLTEKPVKQEKPKTAKEKQLEKAAKKSKPITNFFKKKTA</sequence>
<reference evidence="3 4" key="1">
    <citation type="journal article" date="2015" name="Genome Biol. Evol.">
        <title>Phylogenomic analyses indicate that early fungi evolved digesting cell walls of algal ancestors of land plants.</title>
        <authorList>
            <person name="Chang Y."/>
            <person name="Wang S."/>
            <person name="Sekimoto S."/>
            <person name="Aerts A.L."/>
            <person name="Choi C."/>
            <person name="Clum A."/>
            <person name="LaButti K.M."/>
            <person name="Lindquist E.A."/>
            <person name="Yee Ngan C."/>
            <person name="Ohm R.A."/>
            <person name="Salamov A.A."/>
            <person name="Grigoriev I.V."/>
            <person name="Spatafora J.W."/>
            <person name="Berbee M.L."/>
        </authorList>
    </citation>
    <scope>NUCLEOTIDE SEQUENCE [LARGE SCALE GENOMIC DNA]</scope>
    <source>
        <strain evidence="3 4">NRRL 1564</strain>
    </source>
</reference>
<dbReference type="InterPro" id="IPR041195">
    <property type="entry name" value="Rnh202_N"/>
</dbReference>
<dbReference type="Pfam" id="PF17745">
    <property type="entry name" value="Ydr279_N"/>
    <property type="match status" value="1"/>
</dbReference>
<dbReference type="GO" id="GO:0032299">
    <property type="term" value="C:ribonuclease H2 complex"/>
    <property type="evidence" value="ECO:0007669"/>
    <property type="project" value="InterPro"/>
</dbReference>
<dbReference type="GO" id="GO:0006401">
    <property type="term" value="P:RNA catabolic process"/>
    <property type="evidence" value="ECO:0007669"/>
    <property type="project" value="TreeGrafter"/>
</dbReference>
<name>A0A2G5BEG3_COERN</name>
<dbReference type="STRING" id="763665.A0A2G5BEG3"/>
<keyword evidence="4" id="KW-1185">Reference proteome</keyword>
<evidence type="ECO:0000313" key="3">
    <source>
        <dbReference type="EMBL" id="PIA17405.1"/>
    </source>
</evidence>
<evidence type="ECO:0000259" key="2">
    <source>
        <dbReference type="Pfam" id="PF17745"/>
    </source>
</evidence>
<gene>
    <name evidence="3" type="ORF">COEREDRAFT_7371</name>
</gene>
<accession>A0A2G5BEG3</accession>
<proteinExistence type="predicted"/>
<evidence type="ECO:0000313" key="4">
    <source>
        <dbReference type="Proteomes" id="UP000242474"/>
    </source>
</evidence>
<dbReference type="Proteomes" id="UP000242474">
    <property type="component" value="Unassembled WGS sequence"/>
</dbReference>
<dbReference type="AlphaFoldDB" id="A0A2G5BEG3"/>
<dbReference type="EMBL" id="KZ303494">
    <property type="protein sequence ID" value="PIA17405.1"/>
    <property type="molecule type" value="Genomic_DNA"/>
</dbReference>